<dbReference type="Pfam" id="PF12802">
    <property type="entry name" value="MarR_2"/>
    <property type="match status" value="1"/>
</dbReference>
<keyword evidence="3" id="KW-1185">Reference proteome</keyword>
<reference evidence="2 3" key="1">
    <citation type="submission" date="2020-08" db="EMBL/GenBank/DDBJ databases">
        <title>Genome Sequencing of Nocardia wallacei strain FMUON74 and assembly.</title>
        <authorList>
            <person name="Toyokawa M."/>
            <person name="Uesaka K."/>
        </authorList>
    </citation>
    <scope>NUCLEOTIDE SEQUENCE [LARGE SCALE GENOMIC DNA]</scope>
    <source>
        <strain evidence="2 3">FMUON74</strain>
    </source>
</reference>
<sequence>MDDTRDDDLDVDALATAIETFNRYYIRIPTTAQLSFTTLSVLDTLAAAGKPMRLTDMVRTEQISQPGLTQLVGRLERDGLVERRPDPTDRRAVLVHLTEAGRRVGTSRRADRVEHLRPVVARLSAADRRALAAVLPVLERLAALGHAAD</sequence>
<dbReference type="GeneID" id="80345336"/>
<dbReference type="RefSeq" id="WP_187686569.1">
    <property type="nucleotide sequence ID" value="NZ_AP023396.1"/>
</dbReference>
<gene>
    <name evidence="2" type="ORF">NWFMUON74_07120</name>
</gene>
<evidence type="ECO:0000313" key="2">
    <source>
        <dbReference type="EMBL" id="BCK52940.1"/>
    </source>
</evidence>
<accession>A0A7G1KDB8</accession>
<evidence type="ECO:0000259" key="1">
    <source>
        <dbReference type="PROSITE" id="PS50995"/>
    </source>
</evidence>
<dbReference type="PANTHER" id="PTHR39515">
    <property type="entry name" value="CONSERVED PROTEIN"/>
    <property type="match status" value="1"/>
</dbReference>
<dbReference type="SMART" id="SM00347">
    <property type="entry name" value="HTH_MARR"/>
    <property type="match status" value="1"/>
</dbReference>
<dbReference type="InterPro" id="IPR036390">
    <property type="entry name" value="WH_DNA-bd_sf"/>
</dbReference>
<feature type="domain" description="HTH marR-type" evidence="1">
    <location>
        <begin position="1"/>
        <end position="143"/>
    </location>
</feature>
<dbReference type="GO" id="GO:0003700">
    <property type="term" value="F:DNA-binding transcription factor activity"/>
    <property type="evidence" value="ECO:0007669"/>
    <property type="project" value="InterPro"/>
</dbReference>
<proteinExistence type="predicted"/>
<evidence type="ECO:0000313" key="3">
    <source>
        <dbReference type="Proteomes" id="UP000516173"/>
    </source>
</evidence>
<dbReference type="InterPro" id="IPR052526">
    <property type="entry name" value="HTH-type_Bedaq_tolerance"/>
</dbReference>
<dbReference type="KEGG" id="nwl:NWFMUON74_07120"/>
<dbReference type="EMBL" id="AP023396">
    <property type="protein sequence ID" value="BCK52940.1"/>
    <property type="molecule type" value="Genomic_DNA"/>
</dbReference>
<dbReference type="InterPro" id="IPR036388">
    <property type="entry name" value="WH-like_DNA-bd_sf"/>
</dbReference>
<dbReference type="PROSITE" id="PS50995">
    <property type="entry name" value="HTH_MARR_2"/>
    <property type="match status" value="1"/>
</dbReference>
<protein>
    <recommendedName>
        <fullName evidence="1">HTH marR-type domain-containing protein</fullName>
    </recommendedName>
</protein>
<dbReference type="AlphaFoldDB" id="A0A7G1KDB8"/>
<dbReference type="PRINTS" id="PR00598">
    <property type="entry name" value="HTHMARR"/>
</dbReference>
<dbReference type="InterPro" id="IPR000835">
    <property type="entry name" value="HTH_MarR-typ"/>
</dbReference>
<organism evidence="2 3">
    <name type="scientific">Nocardia wallacei</name>
    <dbReference type="NCBI Taxonomy" id="480035"/>
    <lineage>
        <taxon>Bacteria</taxon>
        <taxon>Bacillati</taxon>
        <taxon>Actinomycetota</taxon>
        <taxon>Actinomycetes</taxon>
        <taxon>Mycobacteriales</taxon>
        <taxon>Nocardiaceae</taxon>
        <taxon>Nocardia</taxon>
    </lineage>
</organism>
<dbReference type="PANTHER" id="PTHR39515:SF2">
    <property type="entry name" value="HTH-TYPE TRANSCRIPTIONAL REGULATOR RV0880"/>
    <property type="match status" value="1"/>
</dbReference>
<name>A0A7G1KDB8_9NOCA</name>
<dbReference type="Proteomes" id="UP000516173">
    <property type="component" value="Chromosome"/>
</dbReference>
<dbReference type="SUPFAM" id="SSF46785">
    <property type="entry name" value="Winged helix' DNA-binding domain"/>
    <property type="match status" value="1"/>
</dbReference>
<dbReference type="Gene3D" id="1.10.10.10">
    <property type="entry name" value="Winged helix-like DNA-binding domain superfamily/Winged helix DNA-binding domain"/>
    <property type="match status" value="1"/>
</dbReference>